<organism evidence="2 3">
    <name type="scientific">Cohnella thailandensis</name>
    <dbReference type="NCBI Taxonomy" id="557557"/>
    <lineage>
        <taxon>Bacteria</taxon>
        <taxon>Bacillati</taxon>
        <taxon>Bacillota</taxon>
        <taxon>Bacilli</taxon>
        <taxon>Bacillales</taxon>
        <taxon>Paenibacillaceae</taxon>
        <taxon>Cohnella</taxon>
    </lineage>
</organism>
<name>A0A841SNQ7_9BACL</name>
<evidence type="ECO:0000256" key="1">
    <source>
        <dbReference type="SAM" id="MobiDB-lite"/>
    </source>
</evidence>
<dbReference type="AlphaFoldDB" id="A0A841SNQ7"/>
<dbReference type="EMBL" id="JACJVQ010000006">
    <property type="protein sequence ID" value="MBB6634083.1"/>
    <property type="molecule type" value="Genomic_DNA"/>
</dbReference>
<feature type="region of interest" description="Disordered" evidence="1">
    <location>
        <begin position="49"/>
        <end position="73"/>
    </location>
</feature>
<dbReference type="RefSeq" id="WP_185119319.1">
    <property type="nucleotide sequence ID" value="NZ_JACJVQ010000006.1"/>
</dbReference>
<reference evidence="2 3" key="1">
    <citation type="submission" date="2020-08" db="EMBL/GenBank/DDBJ databases">
        <title>Cohnella phylogeny.</title>
        <authorList>
            <person name="Dunlap C."/>
        </authorList>
    </citation>
    <scope>NUCLEOTIDE SEQUENCE [LARGE SCALE GENOMIC DNA]</scope>
    <source>
        <strain evidence="2 3">DSM 25241</strain>
    </source>
</reference>
<dbReference type="Proteomes" id="UP000535838">
    <property type="component" value="Unassembled WGS sequence"/>
</dbReference>
<sequence length="73" mass="7994">MKPSVLPDAILELAARLSQLKEDHYRQLVVLDSLIELLVEKGILSPDELSRKAEESEAAMELEAESGRSASSS</sequence>
<proteinExistence type="predicted"/>
<keyword evidence="3" id="KW-1185">Reference proteome</keyword>
<gene>
    <name evidence="2" type="ORF">H7B67_08180</name>
</gene>
<evidence type="ECO:0000313" key="2">
    <source>
        <dbReference type="EMBL" id="MBB6634083.1"/>
    </source>
</evidence>
<protein>
    <submittedName>
        <fullName evidence="2">Uncharacterized protein</fullName>
    </submittedName>
</protein>
<accession>A0A841SNQ7</accession>
<comment type="caution">
    <text evidence="2">The sequence shown here is derived from an EMBL/GenBank/DDBJ whole genome shotgun (WGS) entry which is preliminary data.</text>
</comment>
<evidence type="ECO:0000313" key="3">
    <source>
        <dbReference type="Proteomes" id="UP000535838"/>
    </source>
</evidence>